<reference evidence="1 2" key="1">
    <citation type="submission" date="2024-02" db="EMBL/GenBank/DDBJ databases">
        <authorList>
            <person name="Vignale AGUSTIN F."/>
            <person name="Sosa J E."/>
            <person name="Modenutti C."/>
        </authorList>
    </citation>
    <scope>NUCLEOTIDE SEQUENCE [LARGE SCALE GENOMIC DNA]</scope>
</reference>
<dbReference type="Proteomes" id="UP001642360">
    <property type="component" value="Unassembled WGS sequence"/>
</dbReference>
<organism evidence="1 2">
    <name type="scientific">Ilex paraguariensis</name>
    <name type="common">yerba mate</name>
    <dbReference type="NCBI Taxonomy" id="185542"/>
    <lineage>
        <taxon>Eukaryota</taxon>
        <taxon>Viridiplantae</taxon>
        <taxon>Streptophyta</taxon>
        <taxon>Embryophyta</taxon>
        <taxon>Tracheophyta</taxon>
        <taxon>Spermatophyta</taxon>
        <taxon>Magnoliopsida</taxon>
        <taxon>eudicotyledons</taxon>
        <taxon>Gunneridae</taxon>
        <taxon>Pentapetalae</taxon>
        <taxon>asterids</taxon>
        <taxon>campanulids</taxon>
        <taxon>Aquifoliales</taxon>
        <taxon>Aquifoliaceae</taxon>
        <taxon>Ilex</taxon>
    </lineage>
</organism>
<proteinExistence type="predicted"/>
<keyword evidence="2" id="KW-1185">Reference proteome</keyword>
<comment type="caution">
    <text evidence="1">The sequence shown here is derived from an EMBL/GenBank/DDBJ whole genome shotgun (WGS) entry which is preliminary data.</text>
</comment>
<dbReference type="AlphaFoldDB" id="A0ABC8RYF0"/>
<sequence length="71" mass="8511">DLHDQRSDDILLENYYKELQSLILESPALKMDSEIHQQRLLEKKLNGLYLILQRDRRIGEEWGSSCLQQPW</sequence>
<evidence type="ECO:0000313" key="1">
    <source>
        <dbReference type="EMBL" id="CAK9149066.1"/>
    </source>
</evidence>
<dbReference type="EMBL" id="CAUOFW020001830">
    <property type="protein sequence ID" value="CAK9149066.1"/>
    <property type="molecule type" value="Genomic_DNA"/>
</dbReference>
<accession>A0ABC8RYF0</accession>
<gene>
    <name evidence="1" type="ORF">ILEXP_LOCUS17057</name>
</gene>
<evidence type="ECO:0000313" key="2">
    <source>
        <dbReference type="Proteomes" id="UP001642360"/>
    </source>
</evidence>
<protein>
    <submittedName>
        <fullName evidence="1">Uncharacterized protein</fullName>
    </submittedName>
</protein>
<name>A0ABC8RYF0_9AQUA</name>
<feature type="non-terminal residue" evidence="1">
    <location>
        <position position="1"/>
    </location>
</feature>